<accession>A0A368R2C3</accession>
<reference evidence="1" key="1">
    <citation type="journal article" date="2012" name="Nat. Biotechnol.">
        <title>Reference genome sequence of the model plant Setaria.</title>
        <authorList>
            <person name="Bennetzen J.L."/>
            <person name="Schmutz J."/>
            <person name="Wang H."/>
            <person name="Percifield R."/>
            <person name="Hawkins J."/>
            <person name="Pontaroli A.C."/>
            <person name="Estep M."/>
            <person name="Feng L."/>
            <person name="Vaughn J.N."/>
            <person name="Grimwood J."/>
            <person name="Jenkins J."/>
            <person name="Barry K."/>
            <person name="Lindquist E."/>
            <person name="Hellsten U."/>
            <person name="Deshpande S."/>
            <person name="Wang X."/>
            <person name="Wu X."/>
            <person name="Mitros T."/>
            <person name="Triplett J."/>
            <person name="Yang X."/>
            <person name="Ye C.Y."/>
            <person name="Mauro-Herrera M."/>
            <person name="Wang L."/>
            <person name="Li P."/>
            <person name="Sharma M."/>
            <person name="Sharma R."/>
            <person name="Ronald P.C."/>
            <person name="Panaud O."/>
            <person name="Kellogg E.A."/>
            <person name="Brutnell T.P."/>
            <person name="Doust A.N."/>
            <person name="Tuskan G.A."/>
            <person name="Rokhsar D."/>
            <person name="Devos K.M."/>
        </authorList>
    </citation>
    <scope>NUCLEOTIDE SEQUENCE [LARGE SCALE GENOMIC DNA]</scope>
    <source>
        <strain evidence="1">Yugu1</strain>
    </source>
</reference>
<organism evidence="1">
    <name type="scientific">Setaria italica</name>
    <name type="common">Foxtail millet</name>
    <name type="synonym">Panicum italicum</name>
    <dbReference type="NCBI Taxonomy" id="4555"/>
    <lineage>
        <taxon>Eukaryota</taxon>
        <taxon>Viridiplantae</taxon>
        <taxon>Streptophyta</taxon>
        <taxon>Embryophyta</taxon>
        <taxon>Tracheophyta</taxon>
        <taxon>Spermatophyta</taxon>
        <taxon>Magnoliopsida</taxon>
        <taxon>Liliopsida</taxon>
        <taxon>Poales</taxon>
        <taxon>Poaceae</taxon>
        <taxon>PACMAD clade</taxon>
        <taxon>Panicoideae</taxon>
        <taxon>Panicodae</taxon>
        <taxon>Paniceae</taxon>
        <taxon>Cenchrinae</taxon>
        <taxon>Setaria</taxon>
    </lineage>
</organism>
<sequence length="140" mass="15673">MTDAILVWSGKLFTNLIINGFSWRSSTVSHDRGSDLKAHAGWSTADEQLNKQQTYKVQSFSSKQQWQTLILRFAICFQQFDSEYTGSKVLGAGSQHCHPPGDGFLLTLGYVWSEGMENRGTKENAGIEFVCNGKTETRKT</sequence>
<gene>
    <name evidence="1" type="ORF">SETIT_5G077600v2</name>
</gene>
<proteinExistence type="predicted"/>
<dbReference type="AlphaFoldDB" id="A0A368R2C3"/>
<protein>
    <submittedName>
        <fullName evidence="1">Uncharacterized protein</fullName>
    </submittedName>
</protein>
<reference evidence="1" key="2">
    <citation type="submission" date="2015-07" db="EMBL/GenBank/DDBJ databases">
        <authorList>
            <person name="Noorani M."/>
        </authorList>
    </citation>
    <scope>NUCLEOTIDE SEQUENCE</scope>
    <source>
        <strain evidence="1">Yugu1</strain>
    </source>
</reference>
<dbReference type="EMBL" id="CM003532">
    <property type="protein sequence ID" value="RCV24345.1"/>
    <property type="molecule type" value="Genomic_DNA"/>
</dbReference>
<name>A0A368R2C3_SETIT</name>
<evidence type="ECO:0000313" key="1">
    <source>
        <dbReference type="EMBL" id="RCV24345.1"/>
    </source>
</evidence>